<feature type="domain" description="Transposase IS204/IS1001/IS1096/IS1165 DDE" evidence="1">
    <location>
        <begin position="1"/>
        <end position="60"/>
    </location>
</feature>
<sequence length="61" mass="7495">RRLLMAHPKHLKLEEKETLRTWLEENPELKKQWVALQKFRDIYCAKSYKKAQKALEDWCSH</sequence>
<organism evidence="2 3">
    <name type="scientific">Salinicoccus siamensis</name>
    <dbReference type="NCBI Taxonomy" id="381830"/>
    <lineage>
        <taxon>Bacteria</taxon>
        <taxon>Bacillati</taxon>
        <taxon>Bacillota</taxon>
        <taxon>Bacilli</taxon>
        <taxon>Bacillales</taxon>
        <taxon>Staphylococcaceae</taxon>
        <taxon>Salinicoccus</taxon>
    </lineage>
</organism>
<evidence type="ECO:0000313" key="3">
    <source>
        <dbReference type="Proteomes" id="UP001589740"/>
    </source>
</evidence>
<keyword evidence="3" id="KW-1185">Reference proteome</keyword>
<evidence type="ECO:0000313" key="2">
    <source>
        <dbReference type="EMBL" id="MFB9860231.1"/>
    </source>
</evidence>
<reference evidence="2 3" key="1">
    <citation type="submission" date="2024-09" db="EMBL/GenBank/DDBJ databases">
        <authorList>
            <person name="Sun Q."/>
            <person name="Mori K."/>
        </authorList>
    </citation>
    <scope>NUCLEOTIDE SEQUENCE [LARGE SCALE GENOMIC DNA]</scope>
    <source>
        <strain evidence="2 3">JCM 12822</strain>
    </source>
</reference>
<dbReference type="EMBL" id="JBHMAH010000009">
    <property type="protein sequence ID" value="MFB9860231.1"/>
    <property type="molecule type" value="Genomic_DNA"/>
</dbReference>
<evidence type="ECO:0000259" key="1">
    <source>
        <dbReference type="Pfam" id="PF01610"/>
    </source>
</evidence>
<dbReference type="RefSeq" id="WP_380569826.1">
    <property type="nucleotide sequence ID" value="NZ_JBHMAH010000009.1"/>
</dbReference>
<proteinExistence type="predicted"/>
<accession>A0ABV5Z2A6</accession>
<gene>
    <name evidence="2" type="ORF">ACFFLE_03810</name>
</gene>
<dbReference type="Proteomes" id="UP001589740">
    <property type="component" value="Unassembled WGS sequence"/>
</dbReference>
<comment type="caution">
    <text evidence="2">The sequence shown here is derived from an EMBL/GenBank/DDBJ whole genome shotgun (WGS) entry which is preliminary data.</text>
</comment>
<name>A0ABV5Z2A6_9STAP</name>
<dbReference type="Pfam" id="PF01610">
    <property type="entry name" value="DDE_Tnp_ISL3"/>
    <property type="match status" value="1"/>
</dbReference>
<dbReference type="InterPro" id="IPR002560">
    <property type="entry name" value="Transposase_DDE"/>
</dbReference>
<protein>
    <submittedName>
        <fullName evidence="2">Transposase</fullName>
    </submittedName>
</protein>
<feature type="non-terminal residue" evidence="2">
    <location>
        <position position="61"/>
    </location>
</feature>
<feature type="non-terminal residue" evidence="2">
    <location>
        <position position="1"/>
    </location>
</feature>